<dbReference type="PANTHER" id="PTHR12110">
    <property type="entry name" value="HYDROXYPYRUVATE ISOMERASE"/>
    <property type="match status" value="1"/>
</dbReference>
<comment type="caution">
    <text evidence="2">The sequence shown here is derived from an EMBL/GenBank/DDBJ whole genome shotgun (WGS) entry which is preliminary data.</text>
</comment>
<name>A0ABN7JYG0_9HYPH</name>
<dbReference type="Pfam" id="PF01261">
    <property type="entry name" value="AP_endonuc_2"/>
    <property type="match status" value="1"/>
</dbReference>
<dbReference type="InterPro" id="IPR036237">
    <property type="entry name" value="Xyl_isomerase-like_sf"/>
</dbReference>
<dbReference type="GO" id="GO:0016853">
    <property type="term" value="F:isomerase activity"/>
    <property type="evidence" value="ECO:0007669"/>
    <property type="project" value="UniProtKB-KW"/>
</dbReference>
<reference evidence="2 3" key="1">
    <citation type="submission" date="2020-11" db="EMBL/GenBank/DDBJ databases">
        <authorList>
            <person name="Lassalle F."/>
        </authorList>
    </citation>
    <scope>NUCLEOTIDE SEQUENCE [LARGE SCALE GENOMIC DNA]</scope>
    <source>
        <strain evidence="2 3">AB21</strain>
    </source>
</reference>
<dbReference type="EMBL" id="CABFWE030000013">
    <property type="protein sequence ID" value="CAD7054140.1"/>
    <property type="molecule type" value="Genomic_DNA"/>
</dbReference>
<gene>
    <name evidence="2" type="ORF">RHAB21_04605</name>
</gene>
<sequence>MNTFRFTLCNEVLAALPFERQCALAAALGYDGLEIAPFTLSDNPASLTTNERANLAKIAEVEGIVITGLHWLLNVPDGLSLTSDDADTHRRTGDHMAAMVDLCADLGGKVIVHGSPKQRSLSDAATPERARNSALSLLREAGERAGAAGVTYCIEPLSPAMTGFVTSVREALDIVDEIGEPALNTMIDTLAAWGGEIEPPDVLIRRHMGTGRIRHIHLNDDNMRAPGQGERRFAPILQALIDTGYAGFIGVEPFECYPDGATAAARAIGYLRGIAETLEPLS</sequence>
<organism evidence="2 3">
    <name type="scientific">Pseudorhizobium halotolerans</name>
    <dbReference type="NCBI Taxonomy" id="1233081"/>
    <lineage>
        <taxon>Bacteria</taxon>
        <taxon>Pseudomonadati</taxon>
        <taxon>Pseudomonadota</taxon>
        <taxon>Alphaproteobacteria</taxon>
        <taxon>Hyphomicrobiales</taxon>
        <taxon>Rhizobiaceae</taxon>
        <taxon>Rhizobium/Agrobacterium group</taxon>
        <taxon>Pseudorhizobium</taxon>
    </lineage>
</organism>
<dbReference type="RefSeq" id="WP_142589692.1">
    <property type="nucleotide sequence ID" value="NZ_CABFWE030000013.1"/>
</dbReference>
<evidence type="ECO:0000313" key="2">
    <source>
        <dbReference type="EMBL" id="CAD7054140.1"/>
    </source>
</evidence>
<evidence type="ECO:0000259" key="1">
    <source>
        <dbReference type="Pfam" id="PF01261"/>
    </source>
</evidence>
<keyword evidence="2" id="KW-0413">Isomerase</keyword>
<keyword evidence="3" id="KW-1185">Reference proteome</keyword>
<dbReference type="Gene3D" id="3.20.20.150">
    <property type="entry name" value="Divalent-metal-dependent TIM barrel enzymes"/>
    <property type="match status" value="1"/>
</dbReference>
<dbReference type="SUPFAM" id="SSF51658">
    <property type="entry name" value="Xylose isomerase-like"/>
    <property type="match status" value="1"/>
</dbReference>
<evidence type="ECO:0000313" key="3">
    <source>
        <dbReference type="Proteomes" id="UP000601041"/>
    </source>
</evidence>
<dbReference type="InterPro" id="IPR050312">
    <property type="entry name" value="IolE/XylAMocC-like"/>
</dbReference>
<proteinExistence type="predicted"/>
<dbReference type="Proteomes" id="UP000601041">
    <property type="component" value="Unassembled WGS sequence"/>
</dbReference>
<accession>A0ABN7JYG0</accession>
<dbReference type="InterPro" id="IPR013022">
    <property type="entry name" value="Xyl_isomerase-like_TIM-brl"/>
</dbReference>
<dbReference type="PANTHER" id="PTHR12110:SF21">
    <property type="entry name" value="XYLOSE ISOMERASE-LIKE TIM BARREL DOMAIN-CONTAINING PROTEIN"/>
    <property type="match status" value="1"/>
</dbReference>
<protein>
    <submittedName>
        <fullName evidence="2">Sugar phosphate isomerase/epimerase</fullName>
    </submittedName>
</protein>
<feature type="domain" description="Xylose isomerase-like TIM barrel" evidence="1">
    <location>
        <begin position="23"/>
        <end position="272"/>
    </location>
</feature>